<feature type="region of interest" description="Disordered" evidence="1">
    <location>
        <begin position="366"/>
        <end position="399"/>
    </location>
</feature>
<evidence type="ECO:0000256" key="1">
    <source>
        <dbReference type="SAM" id="MobiDB-lite"/>
    </source>
</evidence>
<dbReference type="Proteomes" id="UP001189429">
    <property type="component" value="Unassembled WGS sequence"/>
</dbReference>
<feature type="compositionally biased region" description="Low complexity" evidence="1">
    <location>
        <begin position="375"/>
        <end position="388"/>
    </location>
</feature>
<dbReference type="EMBL" id="CAUYUJ010008074">
    <property type="protein sequence ID" value="CAK0822797.1"/>
    <property type="molecule type" value="Genomic_DNA"/>
</dbReference>
<evidence type="ECO:0000313" key="2">
    <source>
        <dbReference type="EMBL" id="CAK0822797.1"/>
    </source>
</evidence>
<keyword evidence="3" id="KW-1185">Reference proteome</keyword>
<organism evidence="2 3">
    <name type="scientific">Prorocentrum cordatum</name>
    <dbReference type="NCBI Taxonomy" id="2364126"/>
    <lineage>
        <taxon>Eukaryota</taxon>
        <taxon>Sar</taxon>
        <taxon>Alveolata</taxon>
        <taxon>Dinophyceae</taxon>
        <taxon>Prorocentrales</taxon>
        <taxon>Prorocentraceae</taxon>
        <taxon>Prorocentrum</taxon>
    </lineage>
</organism>
<evidence type="ECO:0000313" key="3">
    <source>
        <dbReference type="Proteomes" id="UP001189429"/>
    </source>
</evidence>
<sequence>MQAQSDVRLGPLQVNMSRPRSVGMCSVDFQKRVLPAFAAKGSAGSDAGTPSSSHQWETPVLSFPLTYVGGGDSDLSLGAVVGSINLSFGVDADPAEIQRVADASTKSLLHRVAGPIKEWVESADPARWAEEAGVTASCDMIREKCRQMDVGALVDASGCDTVKERCRQVGTEALADAARCDAMKDRCRQAQAGALAEAAGCDVVRERCRQIDAAALADAGCELAGHSRPPHRIENGSPQRRATPPAGGPTALGEKARPPAHPLGSDGTAAPARSPSASSLSSGSSSGSSAAPSPARPSAVAGARRAGAQAAPVVAPPVYVYATPSATPAGVPSSASFVSATPAGARSSAILATGGATAAAARLANSSGGGGCSITSAAAPSPPTRSASQEVACQSESRA</sequence>
<reference evidence="2" key="1">
    <citation type="submission" date="2023-10" db="EMBL/GenBank/DDBJ databases">
        <authorList>
            <person name="Chen Y."/>
            <person name="Shah S."/>
            <person name="Dougan E. K."/>
            <person name="Thang M."/>
            <person name="Chan C."/>
        </authorList>
    </citation>
    <scope>NUCLEOTIDE SEQUENCE [LARGE SCALE GENOMIC DNA]</scope>
</reference>
<protein>
    <submittedName>
        <fullName evidence="2">Uncharacterized protein</fullName>
    </submittedName>
</protein>
<feature type="compositionally biased region" description="Low complexity" evidence="1">
    <location>
        <begin position="269"/>
        <end position="303"/>
    </location>
</feature>
<accession>A0ABN9RWJ8</accession>
<feature type="region of interest" description="Disordered" evidence="1">
    <location>
        <begin position="226"/>
        <end position="303"/>
    </location>
</feature>
<gene>
    <name evidence="2" type="ORF">PCOR1329_LOCUS23720</name>
</gene>
<feature type="compositionally biased region" description="Polar residues" evidence="1">
    <location>
        <begin position="389"/>
        <end position="399"/>
    </location>
</feature>
<proteinExistence type="predicted"/>
<name>A0ABN9RWJ8_9DINO</name>
<comment type="caution">
    <text evidence="2">The sequence shown here is derived from an EMBL/GenBank/DDBJ whole genome shotgun (WGS) entry which is preliminary data.</text>
</comment>